<dbReference type="SUPFAM" id="SSF56219">
    <property type="entry name" value="DNase I-like"/>
    <property type="match status" value="1"/>
</dbReference>
<dbReference type="GO" id="GO:0016705">
    <property type="term" value="F:oxidoreductase activity, acting on paired donors, with incorporation or reduction of molecular oxygen"/>
    <property type="evidence" value="ECO:0007669"/>
    <property type="project" value="InterPro"/>
</dbReference>
<accession>A0A484LX23</accession>
<evidence type="ECO:0000313" key="5">
    <source>
        <dbReference type="Proteomes" id="UP000595140"/>
    </source>
</evidence>
<evidence type="ECO:0000259" key="2">
    <source>
        <dbReference type="Pfam" id="PF13966"/>
    </source>
</evidence>
<evidence type="ECO:0000259" key="3">
    <source>
        <dbReference type="Pfam" id="PF14111"/>
    </source>
</evidence>
<dbReference type="Pfam" id="PF13966">
    <property type="entry name" value="zf-RVT"/>
    <property type="match status" value="1"/>
</dbReference>
<organism evidence="4 5">
    <name type="scientific">Cuscuta campestris</name>
    <dbReference type="NCBI Taxonomy" id="132261"/>
    <lineage>
        <taxon>Eukaryota</taxon>
        <taxon>Viridiplantae</taxon>
        <taxon>Streptophyta</taxon>
        <taxon>Embryophyta</taxon>
        <taxon>Tracheophyta</taxon>
        <taxon>Spermatophyta</taxon>
        <taxon>Magnoliopsida</taxon>
        <taxon>eudicotyledons</taxon>
        <taxon>Gunneridae</taxon>
        <taxon>Pentapetalae</taxon>
        <taxon>asterids</taxon>
        <taxon>lamiids</taxon>
        <taxon>Solanales</taxon>
        <taxon>Convolvulaceae</taxon>
        <taxon>Cuscuteae</taxon>
        <taxon>Cuscuta</taxon>
        <taxon>Cuscuta subgen. Grammica</taxon>
        <taxon>Cuscuta sect. Cleistogrammica</taxon>
    </lineage>
</organism>
<name>A0A484LX23_9ASTE</name>
<dbReference type="GO" id="GO:0005506">
    <property type="term" value="F:iron ion binding"/>
    <property type="evidence" value="ECO:0007669"/>
    <property type="project" value="InterPro"/>
</dbReference>
<keyword evidence="5" id="KW-1185">Reference proteome</keyword>
<feature type="compositionally biased region" description="Basic and acidic residues" evidence="1">
    <location>
        <begin position="444"/>
        <end position="465"/>
    </location>
</feature>
<feature type="region of interest" description="Disordered" evidence="1">
    <location>
        <begin position="422"/>
        <end position="482"/>
    </location>
</feature>
<feature type="compositionally biased region" description="Polar residues" evidence="1">
    <location>
        <begin position="150"/>
        <end position="159"/>
    </location>
</feature>
<dbReference type="EMBL" id="OOIL02002158">
    <property type="protein sequence ID" value="VFQ80754.1"/>
    <property type="molecule type" value="Genomic_DNA"/>
</dbReference>
<evidence type="ECO:0000256" key="1">
    <source>
        <dbReference type="SAM" id="MobiDB-lite"/>
    </source>
</evidence>
<dbReference type="SUPFAM" id="SSF48264">
    <property type="entry name" value="Cytochrome P450"/>
    <property type="match status" value="1"/>
</dbReference>
<dbReference type="InterPro" id="IPR036691">
    <property type="entry name" value="Endo/exonu/phosph_ase_sf"/>
</dbReference>
<evidence type="ECO:0000313" key="4">
    <source>
        <dbReference type="EMBL" id="VFQ80754.1"/>
    </source>
</evidence>
<reference evidence="4 5" key="1">
    <citation type="submission" date="2018-04" db="EMBL/GenBank/DDBJ databases">
        <authorList>
            <person name="Vogel A."/>
        </authorList>
    </citation>
    <scope>NUCLEOTIDE SEQUENCE [LARGE SCALE GENOMIC DNA]</scope>
</reference>
<gene>
    <name evidence="4" type="ORF">CCAM_LOCUS22530</name>
</gene>
<proteinExistence type="predicted"/>
<feature type="domain" description="DUF4283" evidence="3">
    <location>
        <begin position="239"/>
        <end position="317"/>
    </location>
</feature>
<feature type="compositionally biased region" description="Basic residues" evidence="1">
    <location>
        <begin position="427"/>
        <end position="443"/>
    </location>
</feature>
<dbReference type="GO" id="GO:0004497">
    <property type="term" value="F:monooxygenase activity"/>
    <property type="evidence" value="ECO:0007669"/>
    <property type="project" value="InterPro"/>
</dbReference>
<dbReference type="AlphaFoldDB" id="A0A484LX23"/>
<dbReference type="PANTHER" id="PTHR33116">
    <property type="entry name" value="REVERSE TRANSCRIPTASE ZINC-BINDING DOMAIN-CONTAINING PROTEIN-RELATED-RELATED"/>
    <property type="match status" value="1"/>
</dbReference>
<protein>
    <recommendedName>
        <fullName evidence="6">DUF4283 domain-containing protein</fullName>
    </recommendedName>
</protein>
<dbReference type="InterPro" id="IPR025558">
    <property type="entry name" value="DUF4283"/>
</dbReference>
<dbReference type="Proteomes" id="UP000595140">
    <property type="component" value="Unassembled WGS sequence"/>
</dbReference>
<feature type="region of interest" description="Disordered" evidence="1">
    <location>
        <begin position="128"/>
        <end position="179"/>
    </location>
</feature>
<evidence type="ECO:0008006" key="6">
    <source>
        <dbReference type="Google" id="ProtNLM"/>
    </source>
</evidence>
<dbReference type="Pfam" id="PF14111">
    <property type="entry name" value="DUF4283"/>
    <property type="match status" value="1"/>
</dbReference>
<dbReference type="GO" id="GO:0020037">
    <property type="term" value="F:heme binding"/>
    <property type="evidence" value="ECO:0007669"/>
    <property type="project" value="InterPro"/>
</dbReference>
<dbReference type="PANTHER" id="PTHR33116:SF84">
    <property type="entry name" value="RNA-DIRECTED DNA POLYMERASE"/>
    <property type="match status" value="1"/>
</dbReference>
<dbReference type="Gene3D" id="3.60.10.10">
    <property type="entry name" value="Endonuclease/exonuclease/phosphatase"/>
    <property type="match status" value="1"/>
</dbReference>
<dbReference type="OrthoDB" id="1744525at2759"/>
<feature type="domain" description="Reverse transcriptase zinc-binding" evidence="2">
    <location>
        <begin position="1084"/>
        <end position="1164"/>
    </location>
</feature>
<sequence>MVLGKNYLQQSNDIVSPGEFKKMIDEWFVLNGVLDIGDSIPWIAFMDVQGNVKRMKALGQKFDMFLEHVLEDHIDRMVAEGDKFVAMDMVDVLLQVADDPNNEVKIGRDGVKGFTQLFSLAMSRRRGRPMKKITPSNTPATGQKFPDVGNSKNNDQSNGAKDEEISSPNPGENDGEDLVTPLVDADAPEQKKSGPHTYAEAVAGIADMETNLQFIPAVEVNGTLVAQFTTEDVIEPTDYWKSTVVCCVLGANPPLEVFKGFVNRLWKPYPIDAVDVLKEGQFIISFTKEEDMKEIIKRKYYYFDNKPVLVQQWKPGKKVVIEDLSDIPIWVQLPDLDLKYWSLSGLSKLGSLIGTPIKRDRATAKKSKYAYARIQVEVRVHQNFPNEVVFIDETGRAISQKIEYEWYPCICSHCNRMGHLQDSCRRKEPRKKDAKPRRMMWKPKSKDIPDQENKEENREDEKVEENPIMQTPEEGGLVNDEPSDFNSVLELDDRIGGNPVTSEETSDFKNCVQNCGLEEIPSEGSKYTWSNRQGPGKRIYSKIDRALANIDWFNCFNTKILIKEEGLSDHSPLLMREIHSGKGNFPFKFCNMWLLDPIFPTLIKTVWQQRREGRYMHQLVCKLKDLKPDLRRLNKDKFSHIYQQCNLLREQLFQIQEAIKGNAGSDLITKELETIKELNWRLKAARLMKLQQVKQEWVQEGDTDSRLFHAWVKKRRLKNHISFIHNSSGQVVEKKSEIAQVVVDYFQKMIGVTEWTKDIQNNIIGEGRVLSVEQQIQLIAPISAEDVKKHLFDIPPCKSLGPDGFNSGFFKHQWHLVGDLVTKAVLEFFKDGVTLQQINHTNICLIPKAEPQSIECILASLKEFKETTGLMLNYDKSQVYLGGVSEDESQSIIERTNMSRGTFPFRYLGGPISAARISERECDKLVEKLTTQITSWTTKHLSYAGRARLINTVLYGVIFFWCRIFLLPDNVMKKIMALCRNFLWSSTPDYKKCPLVSWDEVCLPKQEGGLGLKNLLKWNQACLMKLLWDIANKKDTLWVKWIHNKYLKGSSVWDYTTKPDDCYYWKKLVQTRCLFMGMNMTSCYTVKEGYSWLVGSNPKVEWFDMVWNKWTIPKHCFITWLIWRGRLLTKDRLSRFINLDTTCGLCNNGVESVDHLFCSCALARLILEDISQWIHVDITVGSIRELGSRVGKGKNRKSRRTIATCIAASCYFIWKARNDKLHNNREAAKEHIVQGIKAAVTMAIGHKVNINSVAL</sequence>
<dbReference type="InterPro" id="IPR026960">
    <property type="entry name" value="RVT-Znf"/>
</dbReference>
<dbReference type="InterPro" id="IPR036396">
    <property type="entry name" value="Cyt_P450_sf"/>
</dbReference>